<dbReference type="Pfam" id="PF17957">
    <property type="entry name" value="Big_7"/>
    <property type="match status" value="3"/>
</dbReference>
<keyword evidence="1" id="KW-0732">Signal</keyword>
<protein>
    <recommendedName>
        <fullName evidence="4">Bacterial Ig-like domain-containing protein</fullName>
    </recommendedName>
</protein>
<comment type="caution">
    <text evidence="2">The sequence shown here is derived from an EMBL/GenBank/DDBJ whole genome shotgun (WGS) entry which is preliminary data.</text>
</comment>
<dbReference type="Proteomes" id="UP000556026">
    <property type="component" value="Unassembled WGS sequence"/>
</dbReference>
<dbReference type="Gene3D" id="2.60.40.10">
    <property type="entry name" value="Immunoglobulins"/>
    <property type="match status" value="4"/>
</dbReference>
<keyword evidence="3" id="KW-1185">Reference proteome</keyword>
<proteinExistence type="predicted"/>
<evidence type="ECO:0008006" key="4">
    <source>
        <dbReference type="Google" id="ProtNLM"/>
    </source>
</evidence>
<evidence type="ECO:0000313" key="3">
    <source>
        <dbReference type="Proteomes" id="UP000556026"/>
    </source>
</evidence>
<feature type="chain" id="PRO_5027975803" description="Bacterial Ig-like domain-containing protein" evidence="1">
    <location>
        <begin position="41"/>
        <end position="512"/>
    </location>
</feature>
<dbReference type="EMBL" id="BLXX01000001">
    <property type="protein sequence ID" value="GFO57763.1"/>
    <property type="molecule type" value="Genomic_DNA"/>
</dbReference>
<accession>A0A6V8MD83</accession>
<name>A0A6V8MD83_9BACT</name>
<dbReference type="AlphaFoldDB" id="A0A6V8MD83"/>
<feature type="signal peptide" evidence="1">
    <location>
        <begin position="1"/>
        <end position="40"/>
    </location>
</feature>
<evidence type="ECO:0000313" key="2">
    <source>
        <dbReference type="EMBL" id="GFO57763.1"/>
    </source>
</evidence>
<sequence length="512" mass="52155">MKISLPIAATRPVRLSLLSAALWALVVCLLLPEASSAAQAQLDPATSHFFAVTSYGATGLESISFSVVDNADPAPPAVTVNSANDAPPVSGLAAIRVLVPDGVQLSRVQFLVNAAAAAESTTAPFVMSWNTTQLPPGEYLVAVKATDTAGGELTSDPVSVTVSVVDPVTIPDTERPVVSLLAPAAGSTLTGSVTVSASATDNVGVTKVEFYVNSVLQGTDSSAPYLFSWNTLSLANGSYTLSARAYDAAGNVADAASVTVTVFNDAVAPSVAFTAPGAGQLVGGTVPVTLAASDNVGVSRVEIYLNGLLQATLYAAPYSFAWDTSLVANGSYSWSAKAYDAAGNVGSAVPRVVQVLNDATPPTLSINPVTTPSTATSQLLSGSVQDNDQVASVTVQVGSQTPLNATVSANAWSLQLTGLALGDNQITVRATDRSGNRSAATTVIQILAPSQVPLTLADAQLALEIALRGITPTPEQLARLDVAPYVDGQSRPNGVVDTGDVVVILLKLVGKL</sequence>
<dbReference type="RefSeq" id="WP_183352585.1">
    <property type="nucleotide sequence ID" value="NZ_BLXX01000001.1"/>
</dbReference>
<gene>
    <name evidence="2" type="ORF">GMST_00880</name>
</gene>
<evidence type="ECO:0000256" key="1">
    <source>
        <dbReference type="SAM" id="SignalP"/>
    </source>
</evidence>
<dbReference type="InterPro" id="IPR013783">
    <property type="entry name" value="Ig-like_fold"/>
</dbReference>
<organism evidence="2 3">
    <name type="scientific">Geomonas silvestris</name>
    <dbReference type="NCBI Taxonomy" id="2740184"/>
    <lineage>
        <taxon>Bacteria</taxon>
        <taxon>Pseudomonadati</taxon>
        <taxon>Thermodesulfobacteriota</taxon>
        <taxon>Desulfuromonadia</taxon>
        <taxon>Geobacterales</taxon>
        <taxon>Geobacteraceae</taxon>
        <taxon>Geomonas</taxon>
    </lineage>
</organism>
<reference evidence="3" key="1">
    <citation type="submission" date="2020-06" db="EMBL/GenBank/DDBJ databases">
        <title>Draft genomic sequence of Geomonas sp. Red330.</title>
        <authorList>
            <person name="Itoh H."/>
            <person name="Zhenxing X."/>
            <person name="Ushijima N."/>
            <person name="Masuda Y."/>
            <person name="Shiratori Y."/>
            <person name="Senoo K."/>
        </authorList>
    </citation>
    <scope>NUCLEOTIDE SEQUENCE [LARGE SCALE GENOMIC DNA]</scope>
    <source>
        <strain evidence="3">Red330</strain>
    </source>
</reference>